<comment type="caution">
    <text evidence="1">The sequence shown here is derived from an EMBL/GenBank/DDBJ whole genome shotgun (WGS) entry which is preliminary data.</text>
</comment>
<organism evidence="1">
    <name type="scientific">Ignavibacterium album</name>
    <dbReference type="NCBI Taxonomy" id="591197"/>
    <lineage>
        <taxon>Bacteria</taxon>
        <taxon>Pseudomonadati</taxon>
        <taxon>Ignavibacteriota</taxon>
        <taxon>Ignavibacteria</taxon>
        <taxon>Ignavibacteriales</taxon>
        <taxon>Ignavibacteriaceae</taxon>
        <taxon>Ignavibacterium</taxon>
    </lineage>
</organism>
<name>A0A7V2ZLG4_9BACT</name>
<dbReference type="RefSeq" id="WP_304142917.1">
    <property type="nucleotide sequence ID" value="NZ_JAOAIE010000016.1"/>
</dbReference>
<evidence type="ECO:0000313" key="1">
    <source>
        <dbReference type="EMBL" id="HFI92171.1"/>
    </source>
</evidence>
<proteinExistence type="predicted"/>
<protein>
    <submittedName>
        <fullName evidence="1">Uncharacterized protein</fullName>
    </submittedName>
</protein>
<gene>
    <name evidence="1" type="ORF">ENS31_11700</name>
</gene>
<reference evidence="1" key="1">
    <citation type="journal article" date="2020" name="mSystems">
        <title>Genome- and Community-Level Interaction Insights into Carbon Utilization and Element Cycling Functions of Hydrothermarchaeota in Hydrothermal Sediment.</title>
        <authorList>
            <person name="Zhou Z."/>
            <person name="Liu Y."/>
            <person name="Xu W."/>
            <person name="Pan J."/>
            <person name="Luo Z.H."/>
            <person name="Li M."/>
        </authorList>
    </citation>
    <scope>NUCLEOTIDE SEQUENCE [LARGE SCALE GENOMIC DNA]</scope>
    <source>
        <strain evidence="1">SpSt-479</strain>
    </source>
</reference>
<sequence length="141" mass="16549">MTRKEFVEFWIRKLNDEGIKIFPDDFLENAETIHINVPAKTLIPGSELFGTYEVITTDGDFVINAEDYTEAKYYVYSSLQRKPEIKFPKDKKTIPQLVKKYEQYIDSIINDISKDFKKNFPDIKESNPVSDILKAINLIRY</sequence>
<accession>A0A7V2ZLG4</accession>
<dbReference type="EMBL" id="DSUJ01000010">
    <property type="protein sequence ID" value="HFI92171.1"/>
    <property type="molecule type" value="Genomic_DNA"/>
</dbReference>
<dbReference type="AlphaFoldDB" id="A0A7V2ZLG4"/>